<dbReference type="InterPro" id="IPR050320">
    <property type="entry name" value="N5-glutamine_MTase"/>
</dbReference>
<dbReference type="NCBIfam" id="TIGR03534">
    <property type="entry name" value="RF_mod_PrmC"/>
    <property type="match status" value="1"/>
</dbReference>
<dbReference type="Pfam" id="PF05175">
    <property type="entry name" value="MTS"/>
    <property type="match status" value="1"/>
</dbReference>
<keyword evidence="3 5" id="KW-0949">S-adenosyl-L-methionine</keyword>
<name>E4RP40_HALHG</name>
<dbReference type="EC" id="2.1.1.297" evidence="5"/>
<dbReference type="KEGG" id="has:Halsa_0390"/>
<dbReference type="SUPFAM" id="SSF53335">
    <property type="entry name" value="S-adenosyl-L-methionine-dependent methyltransferases"/>
    <property type="match status" value="1"/>
</dbReference>
<dbReference type="Gene3D" id="3.40.50.150">
    <property type="entry name" value="Vaccinia Virus protein VP39"/>
    <property type="match status" value="1"/>
</dbReference>
<accession>E4RP40</accession>
<dbReference type="STRING" id="656519.Halsa_0390"/>
<dbReference type="EMBL" id="CP002304">
    <property type="protein sequence ID" value="ADQ13865.1"/>
    <property type="molecule type" value="Genomic_DNA"/>
</dbReference>
<dbReference type="Proteomes" id="UP000007434">
    <property type="component" value="Chromosome"/>
</dbReference>
<keyword evidence="9" id="KW-1185">Reference proteome</keyword>
<dbReference type="PRINTS" id="PR00506">
    <property type="entry name" value="D21N6MTFRASE"/>
</dbReference>
<feature type="binding site" evidence="5">
    <location>
        <begin position="122"/>
        <end position="126"/>
    </location>
    <ligand>
        <name>S-adenosyl-L-methionine</name>
        <dbReference type="ChEBI" id="CHEBI:59789"/>
    </ligand>
</feature>
<evidence type="ECO:0000313" key="8">
    <source>
        <dbReference type="EMBL" id="ADQ13865.1"/>
    </source>
</evidence>
<evidence type="ECO:0000256" key="1">
    <source>
        <dbReference type="ARBA" id="ARBA00022603"/>
    </source>
</evidence>
<comment type="catalytic activity">
    <reaction evidence="4 5">
        <text>L-glutaminyl-[peptide chain release factor] + S-adenosyl-L-methionine = N(5)-methyl-L-glutaminyl-[peptide chain release factor] + S-adenosyl-L-homocysteine + H(+)</text>
        <dbReference type="Rhea" id="RHEA:42896"/>
        <dbReference type="Rhea" id="RHEA-COMP:10271"/>
        <dbReference type="Rhea" id="RHEA-COMP:10272"/>
        <dbReference type="ChEBI" id="CHEBI:15378"/>
        <dbReference type="ChEBI" id="CHEBI:30011"/>
        <dbReference type="ChEBI" id="CHEBI:57856"/>
        <dbReference type="ChEBI" id="CHEBI:59789"/>
        <dbReference type="ChEBI" id="CHEBI:61891"/>
        <dbReference type="EC" id="2.1.1.297"/>
    </reaction>
</comment>
<dbReference type="InterPro" id="IPR004556">
    <property type="entry name" value="HemK-like"/>
</dbReference>
<feature type="binding site" evidence="5">
    <location>
        <position position="145"/>
    </location>
    <ligand>
        <name>S-adenosyl-L-methionine</name>
        <dbReference type="ChEBI" id="CHEBI:59789"/>
    </ligand>
</feature>
<evidence type="ECO:0000256" key="2">
    <source>
        <dbReference type="ARBA" id="ARBA00022679"/>
    </source>
</evidence>
<dbReference type="Gene3D" id="1.10.8.10">
    <property type="entry name" value="DNA helicase RuvA subunit, C-terminal domain"/>
    <property type="match status" value="1"/>
</dbReference>
<dbReference type="PANTHER" id="PTHR18895">
    <property type="entry name" value="HEMK METHYLTRANSFERASE"/>
    <property type="match status" value="1"/>
</dbReference>
<dbReference type="InterPro" id="IPR007848">
    <property type="entry name" value="Small_mtfrase_dom"/>
</dbReference>
<reference evidence="8 9" key="1">
    <citation type="submission" date="2010-11" db="EMBL/GenBank/DDBJ databases">
        <title>Complete sequence of Halanaerobium sp. sapolanicus.</title>
        <authorList>
            <consortium name="US DOE Joint Genome Institute"/>
            <person name="Lucas S."/>
            <person name="Copeland A."/>
            <person name="Lapidus A."/>
            <person name="Cheng J.-F."/>
            <person name="Bruce D."/>
            <person name="Goodwin L."/>
            <person name="Pitluck S."/>
            <person name="Davenport K."/>
            <person name="Detter J.C."/>
            <person name="Han C."/>
            <person name="Tapia R."/>
            <person name="Land M."/>
            <person name="Hauser L."/>
            <person name="Jeffries C."/>
            <person name="Kyrpides N."/>
            <person name="Ivanova N."/>
            <person name="Mikhailova N."/>
            <person name="Begemann M.B."/>
            <person name="Mormile M.R."/>
            <person name="Wall J.D."/>
            <person name="Elias D.A."/>
            <person name="Woyke T."/>
        </authorList>
    </citation>
    <scope>NUCLEOTIDE SEQUENCE [LARGE SCALE GENOMIC DNA]</scope>
    <source>
        <strain evidence="9">sapolanicus</strain>
    </source>
</reference>
<feature type="binding site" evidence="5">
    <location>
        <begin position="192"/>
        <end position="195"/>
    </location>
    <ligand>
        <name>substrate</name>
    </ligand>
</feature>
<dbReference type="GO" id="GO:0032259">
    <property type="term" value="P:methylation"/>
    <property type="evidence" value="ECO:0007669"/>
    <property type="project" value="UniProtKB-KW"/>
</dbReference>
<dbReference type="RefSeq" id="WP_013404971.1">
    <property type="nucleotide sequence ID" value="NC_014654.1"/>
</dbReference>
<dbReference type="PANTHER" id="PTHR18895:SF74">
    <property type="entry name" value="MTRF1L RELEASE FACTOR GLUTAMINE METHYLTRANSFERASE"/>
    <property type="match status" value="1"/>
</dbReference>
<dbReference type="HOGENOM" id="CLU_018398_3_1_9"/>
<evidence type="ECO:0000313" key="9">
    <source>
        <dbReference type="Proteomes" id="UP000007434"/>
    </source>
</evidence>
<dbReference type="AlphaFoldDB" id="E4RP40"/>
<dbReference type="InterPro" id="IPR002295">
    <property type="entry name" value="N4/N6-MTase_EcoPI_Mod-like"/>
</dbReference>
<keyword evidence="2 5" id="KW-0808">Transferase</keyword>
<evidence type="ECO:0000256" key="4">
    <source>
        <dbReference type="ARBA" id="ARBA00048391"/>
    </source>
</evidence>
<organism evidence="8 9">
    <name type="scientific">Halanaerobium hydrogeniformans</name>
    <name type="common">Halanaerobium sp. (strain sapolanicus)</name>
    <dbReference type="NCBI Taxonomy" id="656519"/>
    <lineage>
        <taxon>Bacteria</taxon>
        <taxon>Bacillati</taxon>
        <taxon>Bacillota</taxon>
        <taxon>Clostridia</taxon>
        <taxon>Halanaerobiales</taxon>
        <taxon>Halanaerobiaceae</taxon>
        <taxon>Halanaerobium</taxon>
    </lineage>
</organism>
<dbReference type="InterPro" id="IPR040758">
    <property type="entry name" value="PrmC_N"/>
</dbReference>
<dbReference type="GO" id="GO:0003677">
    <property type="term" value="F:DNA binding"/>
    <property type="evidence" value="ECO:0007669"/>
    <property type="project" value="InterPro"/>
</dbReference>
<dbReference type="CDD" id="cd02440">
    <property type="entry name" value="AdoMet_MTases"/>
    <property type="match status" value="1"/>
</dbReference>
<comment type="caution">
    <text evidence="5">Lacks conserved residue(s) required for the propagation of feature annotation.</text>
</comment>
<feature type="binding site" evidence="5">
    <location>
        <position position="192"/>
    </location>
    <ligand>
        <name>S-adenosyl-L-methionine</name>
        <dbReference type="ChEBI" id="CHEBI:59789"/>
    </ligand>
</feature>
<feature type="domain" description="Methyltransferase small" evidence="6">
    <location>
        <begin position="114"/>
        <end position="209"/>
    </location>
</feature>
<evidence type="ECO:0000259" key="6">
    <source>
        <dbReference type="Pfam" id="PF05175"/>
    </source>
</evidence>
<proteinExistence type="inferred from homology"/>
<sequence length="286" mass="32855">MNIKELLNKTDNFLAQRGIESSRLDAEVLMAELLDMERINLYVKYDYPLKEKEIKNYREMVKKRAKRIPLAYITGKKEFMSLEFDLSEAVLIPRPDTENLVEEVISYCRENELEKPQIIDVGCGSGAISVSLGYYLEDARVVGSDISKAALKIARHNLKKFELEERVSVVQSDLLREFIKRDIAEIDIVVSNPPYISEKEMAELAPEVKKEPRTALEAGKKGLDFYKKLIPQAEKVLKKEGMLFLEIGSRQAEAVLDIFDENWSELEIIKDYADHDRIVSAKYEGE</sequence>
<protein>
    <recommendedName>
        <fullName evidence="5">Release factor glutamine methyltransferase</fullName>
        <shortName evidence="5">RF MTase</shortName>
        <ecNumber evidence="5">2.1.1.297</ecNumber>
    </recommendedName>
    <alternativeName>
        <fullName evidence="5">N5-glutamine methyltransferase PrmC</fullName>
    </alternativeName>
    <alternativeName>
        <fullName evidence="5">Protein-(glutamine-N5) MTase PrmC</fullName>
    </alternativeName>
    <alternativeName>
        <fullName evidence="5">Protein-glutamine N-methyltransferase PrmC</fullName>
    </alternativeName>
</protein>
<dbReference type="PROSITE" id="PS00092">
    <property type="entry name" value="N6_MTASE"/>
    <property type="match status" value="1"/>
</dbReference>
<dbReference type="GO" id="GO:0102559">
    <property type="term" value="F:peptide chain release factor N(5)-glutamine methyltransferase activity"/>
    <property type="evidence" value="ECO:0007669"/>
    <property type="project" value="UniProtKB-EC"/>
</dbReference>
<evidence type="ECO:0000256" key="5">
    <source>
        <dbReference type="HAMAP-Rule" id="MF_02126"/>
    </source>
</evidence>
<dbReference type="eggNOG" id="COG2890">
    <property type="taxonomic scope" value="Bacteria"/>
</dbReference>
<dbReference type="HAMAP" id="MF_02126">
    <property type="entry name" value="RF_methyltr_PrmC"/>
    <property type="match status" value="1"/>
</dbReference>
<evidence type="ECO:0000256" key="3">
    <source>
        <dbReference type="ARBA" id="ARBA00022691"/>
    </source>
</evidence>
<gene>
    <name evidence="5" type="primary">prmC</name>
    <name evidence="8" type="ordered locus">Halsa_0390</name>
</gene>
<dbReference type="InterPro" id="IPR019874">
    <property type="entry name" value="RF_methyltr_PrmC"/>
</dbReference>
<dbReference type="NCBIfam" id="TIGR00536">
    <property type="entry name" value="hemK_fam"/>
    <property type="match status" value="1"/>
</dbReference>
<dbReference type="Pfam" id="PF17827">
    <property type="entry name" value="PrmC_N"/>
    <property type="match status" value="1"/>
</dbReference>
<dbReference type="OrthoDB" id="9784805at2"/>
<feature type="domain" description="Release factor glutamine methyltransferase N-terminal" evidence="7">
    <location>
        <begin position="5"/>
        <end position="75"/>
    </location>
</feature>
<keyword evidence="1 5" id="KW-0489">Methyltransferase</keyword>
<comment type="function">
    <text evidence="5">Methylates the class 1 translation termination release factors RF1/PrfA and RF2/PrfB on the glutamine residue of the universally conserved GGQ motif.</text>
</comment>
<dbReference type="InterPro" id="IPR002052">
    <property type="entry name" value="DNA_methylase_N6_adenine_CS"/>
</dbReference>
<evidence type="ECO:0000259" key="7">
    <source>
        <dbReference type="Pfam" id="PF17827"/>
    </source>
</evidence>
<dbReference type="InterPro" id="IPR029063">
    <property type="entry name" value="SAM-dependent_MTases_sf"/>
</dbReference>
<reference evidence="8 9" key="2">
    <citation type="journal article" date="2011" name="J. Bacteriol.">
        <title>Complete Genome Sequence of the Haloalkaliphilic, Hydrogen Producing Halanaerobium hydrogenoformans.</title>
        <authorList>
            <person name="Brown S.D."/>
            <person name="Begemann M.B."/>
            <person name="Mormile M.R."/>
            <person name="Wall J.D."/>
            <person name="Han C.S."/>
            <person name="Goodwin L.A."/>
            <person name="Pitluck S."/>
            <person name="Land M.L."/>
            <person name="Hauser L.J."/>
            <person name="Elias D.A."/>
        </authorList>
    </citation>
    <scope>NUCLEOTIDE SEQUENCE [LARGE SCALE GENOMIC DNA]</scope>
    <source>
        <strain evidence="9">sapolanicus</strain>
    </source>
</reference>
<comment type="similarity">
    <text evidence="5">Belongs to the protein N5-glutamine methyltransferase family. PrmC subfamily.</text>
</comment>